<name>A0ABU2PSZ1_9ACTN</name>
<dbReference type="Proteomes" id="UP001183881">
    <property type="component" value="Unassembled WGS sequence"/>
</dbReference>
<feature type="signal peptide" evidence="2">
    <location>
        <begin position="1"/>
        <end position="29"/>
    </location>
</feature>
<gene>
    <name evidence="3" type="ORF">RM705_08905</name>
</gene>
<keyword evidence="2" id="KW-0732">Signal</keyword>
<reference evidence="4" key="1">
    <citation type="submission" date="2023-07" db="EMBL/GenBank/DDBJ databases">
        <title>30 novel species of actinomycetes from the DSMZ collection.</title>
        <authorList>
            <person name="Nouioui I."/>
        </authorList>
    </citation>
    <scope>NUCLEOTIDE SEQUENCE [LARGE SCALE GENOMIC DNA]</scope>
    <source>
        <strain evidence="4">DSM 41636</strain>
    </source>
</reference>
<accession>A0ABU2PSZ1</accession>
<dbReference type="Pfam" id="PF01297">
    <property type="entry name" value="ZnuA"/>
    <property type="match status" value="1"/>
</dbReference>
<evidence type="ECO:0000256" key="1">
    <source>
        <dbReference type="SAM" id="MobiDB-lite"/>
    </source>
</evidence>
<comment type="caution">
    <text evidence="3">The sequence shown here is derived from an EMBL/GenBank/DDBJ whole genome shotgun (WGS) entry which is preliminary data.</text>
</comment>
<feature type="region of interest" description="Disordered" evidence="1">
    <location>
        <begin position="29"/>
        <end position="48"/>
    </location>
</feature>
<feature type="compositionally biased region" description="Low complexity" evidence="1">
    <location>
        <begin position="33"/>
        <end position="48"/>
    </location>
</feature>
<dbReference type="SUPFAM" id="SSF53807">
    <property type="entry name" value="Helical backbone' metal receptor"/>
    <property type="match status" value="1"/>
</dbReference>
<evidence type="ECO:0000256" key="2">
    <source>
        <dbReference type="SAM" id="SignalP"/>
    </source>
</evidence>
<sequence>MARTRVRITSLLALSFSAALLLTATGCGGGGDTSSPSSSSSGADAAGKDTGPVVVATTGWEGAFAKAAGAEDVTVIVPESVQHAPDYDPKPSDLAAVADADFVLYAPFEPYAEKFKEAAGGDAELVEVGLDNDAAKVRAEVTRLGGMFGTEATAAEWIDSFDTEYGKLRKDLKSAWPGGRAPTVVAQVFSAWSAKLAGAEVVGTYGPEAVTAEQLSDLSRKKPQLVLDNVHMTTGTVLPDSGARQVGIVNYPGKDLDLLTVYKNAATTLEKAMNAS</sequence>
<keyword evidence="4" id="KW-1185">Reference proteome</keyword>
<dbReference type="InterPro" id="IPR006127">
    <property type="entry name" value="ZnuA-like"/>
</dbReference>
<protein>
    <submittedName>
        <fullName evidence="3">ABC transporter substrate-binding protein</fullName>
    </submittedName>
</protein>
<evidence type="ECO:0000313" key="4">
    <source>
        <dbReference type="Proteomes" id="UP001183881"/>
    </source>
</evidence>
<proteinExistence type="predicted"/>
<dbReference type="Gene3D" id="3.40.50.1980">
    <property type="entry name" value="Nitrogenase molybdenum iron protein domain"/>
    <property type="match status" value="1"/>
</dbReference>
<dbReference type="RefSeq" id="WP_311642694.1">
    <property type="nucleotide sequence ID" value="NZ_JAVRFA010000007.1"/>
</dbReference>
<feature type="chain" id="PRO_5045331650" evidence="2">
    <location>
        <begin position="30"/>
        <end position="276"/>
    </location>
</feature>
<organism evidence="3 4">
    <name type="scientific">Streptomyces edwardsiae</name>
    <dbReference type="NCBI Taxonomy" id="3075527"/>
    <lineage>
        <taxon>Bacteria</taxon>
        <taxon>Bacillati</taxon>
        <taxon>Actinomycetota</taxon>
        <taxon>Actinomycetes</taxon>
        <taxon>Kitasatosporales</taxon>
        <taxon>Streptomycetaceae</taxon>
        <taxon>Streptomyces</taxon>
    </lineage>
</organism>
<dbReference type="PROSITE" id="PS51257">
    <property type="entry name" value="PROKAR_LIPOPROTEIN"/>
    <property type="match status" value="1"/>
</dbReference>
<dbReference type="EMBL" id="JAVRFA010000007">
    <property type="protein sequence ID" value="MDT0394818.1"/>
    <property type="molecule type" value="Genomic_DNA"/>
</dbReference>
<evidence type="ECO:0000313" key="3">
    <source>
        <dbReference type="EMBL" id="MDT0394818.1"/>
    </source>
</evidence>